<keyword evidence="2" id="KW-1185">Reference proteome</keyword>
<organism evidence="1 2">
    <name type="scientific">Piloderma croceum (strain F 1598)</name>
    <dbReference type="NCBI Taxonomy" id="765440"/>
    <lineage>
        <taxon>Eukaryota</taxon>
        <taxon>Fungi</taxon>
        <taxon>Dikarya</taxon>
        <taxon>Basidiomycota</taxon>
        <taxon>Agaricomycotina</taxon>
        <taxon>Agaricomycetes</taxon>
        <taxon>Agaricomycetidae</taxon>
        <taxon>Atheliales</taxon>
        <taxon>Atheliaceae</taxon>
        <taxon>Piloderma</taxon>
    </lineage>
</organism>
<accession>A0A0C3BPQ4</accession>
<dbReference type="InParanoid" id="A0A0C3BPQ4"/>
<name>A0A0C3BPQ4_PILCF</name>
<dbReference type="EMBL" id="KN833010">
    <property type="protein sequence ID" value="KIM79292.1"/>
    <property type="molecule type" value="Genomic_DNA"/>
</dbReference>
<proteinExistence type="predicted"/>
<sequence length="95" mass="10340">MEDLWRIMHNVQRDPATLGLFQIGDADASGNDNADDVEHHVLEVAESTTEEDVTDVGYPELASDFSDSSQSLDASARKNLSRWSLARSSGISSSN</sequence>
<protein>
    <submittedName>
        <fullName evidence="1">Uncharacterized protein</fullName>
    </submittedName>
</protein>
<dbReference type="HOGENOM" id="CLU_2373543_0_0_1"/>
<gene>
    <name evidence="1" type="ORF">PILCRDRAFT_823546</name>
</gene>
<evidence type="ECO:0000313" key="2">
    <source>
        <dbReference type="Proteomes" id="UP000054166"/>
    </source>
</evidence>
<reference evidence="1 2" key="1">
    <citation type="submission" date="2014-04" db="EMBL/GenBank/DDBJ databases">
        <authorList>
            <consortium name="DOE Joint Genome Institute"/>
            <person name="Kuo A."/>
            <person name="Tarkka M."/>
            <person name="Buscot F."/>
            <person name="Kohler A."/>
            <person name="Nagy L.G."/>
            <person name="Floudas D."/>
            <person name="Copeland A."/>
            <person name="Barry K.W."/>
            <person name="Cichocki N."/>
            <person name="Veneault-Fourrey C."/>
            <person name="LaButti K."/>
            <person name="Lindquist E.A."/>
            <person name="Lipzen A."/>
            <person name="Lundell T."/>
            <person name="Morin E."/>
            <person name="Murat C."/>
            <person name="Sun H."/>
            <person name="Tunlid A."/>
            <person name="Henrissat B."/>
            <person name="Grigoriev I.V."/>
            <person name="Hibbett D.S."/>
            <person name="Martin F."/>
            <person name="Nordberg H.P."/>
            <person name="Cantor M.N."/>
            <person name="Hua S.X."/>
        </authorList>
    </citation>
    <scope>NUCLEOTIDE SEQUENCE [LARGE SCALE GENOMIC DNA]</scope>
    <source>
        <strain evidence="1 2">F 1598</strain>
    </source>
</reference>
<dbReference type="Proteomes" id="UP000054166">
    <property type="component" value="Unassembled WGS sequence"/>
</dbReference>
<evidence type="ECO:0000313" key="1">
    <source>
        <dbReference type="EMBL" id="KIM79292.1"/>
    </source>
</evidence>
<dbReference type="AlphaFoldDB" id="A0A0C3BPQ4"/>
<reference evidence="2" key="2">
    <citation type="submission" date="2015-01" db="EMBL/GenBank/DDBJ databases">
        <title>Evolutionary Origins and Diversification of the Mycorrhizal Mutualists.</title>
        <authorList>
            <consortium name="DOE Joint Genome Institute"/>
            <consortium name="Mycorrhizal Genomics Consortium"/>
            <person name="Kohler A."/>
            <person name="Kuo A."/>
            <person name="Nagy L.G."/>
            <person name="Floudas D."/>
            <person name="Copeland A."/>
            <person name="Barry K.W."/>
            <person name="Cichocki N."/>
            <person name="Veneault-Fourrey C."/>
            <person name="LaButti K."/>
            <person name="Lindquist E.A."/>
            <person name="Lipzen A."/>
            <person name="Lundell T."/>
            <person name="Morin E."/>
            <person name="Murat C."/>
            <person name="Riley R."/>
            <person name="Ohm R."/>
            <person name="Sun H."/>
            <person name="Tunlid A."/>
            <person name="Henrissat B."/>
            <person name="Grigoriev I.V."/>
            <person name="Hibbett D.S."/>
            <person name="Martin F."/>
        </authorList>
    </citation>
    <scope>NUCLEOTIDE SEQUENCE [LARGE SCALE GENOMIC DNA]</scope>
    <source>
        <strain evidence="2">F 1598</strain>
    </source>
</reference>